<comment type="caution">
    <text evidence="2">The sequence shown here is derived from an EMBL/GenBank/DDBJ whole genome shotgun (WGS) entry which is preliminary data.</text>
</comment>
<dbReference type="SUPFAM" id="SSF52283">
    <property type="entry name" value="Formate/glycerate dehydrogenase catalytic domain-like"/>
    <property type="match status" value="1"/>
</dbReference>
<gene>
    <name evidence="2" type="ORF">JCM19232_5849</name>
</gene>
<dbReference type="AlphaFoldDB" id="A0A0B8PEJ6"/>
<reference evidence="2 3" key="2">
    <citation type="submission" date="2015-01" db="EMBL/GenBank/DDBJ databases">
        <authorList>
            <consortium name="NBRP consortium"/>
            <person name="Sawabe T."/>
            <person name="Meirelles P."/>
            <person name="Feng G."/>
            <person name="Sayaka M."/>
            <person name="Hattori M."/>
            <person name="Ohkuma M."/>
        </authorList>
    </citation>
    <scope>NUCLEOTIDE SEQUENCE [LARGE SCALE GENOMIC DNA]</scope>
    <source>
        <strain evidence="2 3">JCM19232</strain>
    </source>
</reference>
<protein>
    <submittedName>
        <fullName evidence="2">Erythronate-4-phosphate dehydrogenase</fullName>
    </submittedName>
</protein>
<proteinExistence type="predicted"/>
<name>A0A0B8PEJ6_9VIBR</name>
<organism evidence="2 3">
    <name type="scientific">Vibrio ishigakensis</name>
    <dbReference type="NCBI Taxonomy" id="1481914"/>
    <lineage>
        <taxon>Bacteria</taxon>
        <taxon>Pseudomonadati</taxon>
        <taxon>Pseudomonadota</taxon>
        <taxon>Gammaproteobacteria</taxon>
        <taxon>Vibrionales</taxon>
        <taxon>Vibrionaceae</taxon>
        <taxon>Vibrio</taxon>
    </lineage>
</organism>
<evidence type="ECO:0000313" key="2">
    <source>
        <dbReference type="EMBL" id="GAM61548.1"/>
    </source>
</evidence>
<accession>A0A0B8PEJ6</accession>
<evidence type="ECO:0000259" key="1">
    <source>
        <dbReference type="Pfam" id="PF00389"/>
    </source>
</evidence>
<feature type="domain" description="D-isomer specific 2-hydroxyacid dehydrogenase catalytic" evidence="1">
    <location>
        <begin position="5"/>
        <end position="85"/>
    </location>
</feature>
<dbReference type="Pfam" id="PF00389">
    <property type="entry name" value="2-Hacid_dh"/>
    <property type="match status" value="1"/>
</dbReference>
<reference evidence="2 3" key="1">
    <citation type="submission" date="2015-01" db="EMBL/GenBank/DDBJ databases">
        <title>Vibrio sp. C5 JCM 19232 whole genome shotgun sequence.</title>
        <authorList>
            <person name="Sawabe T."/>
            <person name="Meirelles P."/>
            <person name="Feng G."/>
            <person name="Sayaka M."/>
            <person name="Hattori M."/>
            <person name="Ohkuma M."/>
        </authorList>
    </citation>
    <scope>NUCLEOTIDE SEQUENCE [LARGE SCALE GENOMIC DNA]</scope>
    <source>
        <strain evidence="2 3">JCM19232</strain>
    </source>
</reference>
<sequence length="95" mass="10392">MKIIIDENMPYAKELFGQLGEVIPLSGRTITADDLVDVDGLMIRSVTKVNEELLSKANKLKFVGTATAGYDHLDQTALEAKGVHYTMLLAVTRLA</sequence>
<dbReference type="GO" id="GO:0016616">
    <property type="term" value="F:oxidoreductase activity, acting on the CH-OH group of donors, NAD or NADP as acceptor"/>
    <property type="evidence" value="ECO:0007669"/>
    <property type="project" value="InterPro"/>
</dbReference>
<dbReference type="InterPro" id="IPR006139">
    <property type="entry name" value="D-isomer_2_OHA_DH_cat_dom"/>
</dbReference>
<dbReference type="Gene3D" id="3.40.50.720">
    <property type="entry name" value="NAD(P)-binding Rossmann-like Domain"/>
    <property type="match status" value="1"/>
</dbReference>
<dbReference type="Proteomes" id="UP000031670">
    <property type="component" value="Unassembled WGS sequence"/>
</dbReference>
<dbReference type="EMBL" id="BBSA01000003">
    <property type="protein sequence ID" value="GAM61548.1"/>
    <property type="molecule type" value="Genomic_DNA"/>
</dbReference>
<evidence type="ECO:0000313" key="3">
    <source>
        <dbReference type="Proteomes" id="UP000031670"/>
    </source>
</evidence>
<dbReference type="GO" id="GO:0051287">
    <property type="term" value="F:NAD binding"/>
    <property type="evidence" value="ECO:0007669"/>
    <property type="project" value="InterPro"/>
</dbReference>